<evidence type="ECO:0000313" key="3">
    <source>
        <dbReference type="EMBL" id="MDN7130528.1"/>
    </source>
</evidence>
<evidence type="ECO:0000313" key="2">
    <source>
        <dbReference type="EMBL" id="MDN7125608.1"/>
    </source>
</evidence>
<dbReference type="Proteomes" id="UP001169492">
    <property type="component" value="Unassembled WGS sequence"/>
</dbReference>
<dbReference type="InterPro" id="IPR007712">
    <property type="entry name" value="RelE/ParE_toxin"/>
</dbReference>
<dbReference type="EMBL" id="JAGGJB010000007">
    <property type="protein sequence ID" value="MDN7125608.1"/>
    <property type="molecule type" value="Genomic_DNA"/>
</dbReference>
<organism evidence="2 5">
    <name type="scientific">Pseudidiomarina terrestris</name>
    <dbReference type="NCBI Taxonomy" id="2820060"/>
    <lineage>
        <taxon>Bacteria</taxon>
        <taxon>Pseudomonadati</taxon>
        <taxon>Pseudomonadota</taxon>
        <taxon>Gammaproteobacteria</taxon>
        <taxon>Alteromonadales</taxon>
        <taxon>Idiomarinaceae</taxon>
        <taxon>Pseudidiomarina</taxon>
    </lineage>
</organism>
<dbReference type="Pfam" id="PF05016">
    <property type="entry name" value="ParE_toxin"/>
    <property type="match status" value="1"/>
</dbReference>
<keyword evidence="1" id="KW-1277">Toxin-antitoxin system</keyword>
<dbReference type="Gene3D" id="3.30.2310.20">
    <property type="entry name" value="RelE-like"/>
    <property type="match status" value="1"/>
</dbReference>
<comment type="caution">
    <text evidence="2">The sequence shown here is derived from an EMBL/GenBank/DDBJ whole genome shotgun (WGS) entry which is preliminary data.</text>
</comment>
<evidence type="ECO:0000313" key="5">
    <source>
        <dbReference type="Proteomes" id="UP001169492"/>
    </source>
</evidence>
<proteinExistence type="predicted"/>
<dbReference type="InterPro" id="IPR035093">
    <property type="entry name" value="RelE/ParE_toxin_dom_sf"/>
</dbReference>
<name>A0AAW7R0F5_9GAMM</name>
<evidence type="ECO:0000313" key="4">
    <source>
        <dbReference type="Proteomes" id="UP001169491"/>
    </source>
</evidence>
<keyword evidence="4" id="KW-1185">Reference proteome</keyword>
<gene>
    <name evidence="2" type="ORF">J6I90_12015</name>
    <name evidence="3" type="ORF">J6I92_11660</name>
</gene>
<dbReference type="EMBL" id="JAGGJC010000006">
    <property type="protein sequence ID" value="MDN7130528.1"/>
    <property type="molecule type" value="Genomic_DNA"/>
</dbReference>
<dbReference type="Proteomes" id="UP001169491">
    <property type="component" value="Unassembled WGS sequence"/>
</dbReference>
<evidence type="ECO:0000256" key="1">
    <source>
        <dbReference type="ARBA" id="ARBA00022649"/>
    </source>
</evidence>
<dbReference type="AlphaFoldDB" id="A0AAW7R0F5"/>
<accession>A0AAW7R0F5</accession>
<reference evidence="4 5" key="1">
    <citation type="submission" date="2021-03" db="EMBL/GenBank/DDBJ databases">
        <title>Pseudidiomarina terrestris, a new bacterium isolated from saline soil.</title>
        <authorList>
            <person name="Galisteo C."/>
            <person name="De La Haba R."/>
            <person name="Sanchez-Porro C."/>
            <person name="Ventosa A."/>
        </authorList>
    </citation>
    <scope>NUCLEOTIDE SEQUENCE [LARGE SCALE GENOMIC DNA]</scope>
    <source>
        <strain evidence="2 5">1APP75-32.1</strain>
        <strain evidence="4">1APR75-15</strain>
        <strain evidence="3">1ASR75-15</strain>
    </source>
</reference>
<dbReference type="RefSeq" id="WP_418055169.1">
    <property type="nucleotide sequence ID" value="NZ_JAGGJC010000006.1"/>
</dbReference>
<protein>
    <submittedName>
        <fullName evidence="2">Type II toxin-antitoxin system RelE/ParE family toxin</fullName>
    </submittedName>
</protein>
<sequence>MNLVYTDVAIQDLQRLEAFIAVHNPHAAAETAAQLIEKLSLLKSFPHLGTPVTQAPEVGAVRDVVFDLVVDTSVGSDTRS</sequence>